<dbReference type="Proteomes" id="UP001201812">
    <property type="component" value="Unassembled WGS sequence"/>
</dbReference>
<proteinExistence type="predicted"/>
<organism evidence="2 3">
    <name type="scientific">Ditylenchus destructor</name>
    <dbReference type="NCBI Taxonomy" id="166010"/>
    <lineage>
        <taxon>Eukaryota</taxon>
        <taxon>Metazoa</taxon>
        <taxon>Ecdysozoa</taxon>
        <taxon>Nematoda</taxon>
        <taxon>Chromadorea</taxon>
        <taxon>Rhabditida</taxon>
        <taxon>Tylenchina</taxon>
        <taxon>Tylenchomorpha</taxon>
        <taxon>Sphaerularioidea</taxon>
        <taxon>Anguinidae</taxon>
        <taxon>Anguininae</taxon>
        <taxon>Ditylenchus</taxon>
    </lineage>
</organism>
<dbReference type="EMBL" id="JAKKPZ010000166">
    <property type="protein sequence ID" value="KAI1699811.1"/>
    <property type="molecule type" value="Genomic_DNA"/>
</dbReference>
<feature type="region of interest" description="Disordered" evidence="1">
    <location>
        <begin position="278"/>
        <end position="297"/>
    </location>
</feature>
<dbReference type="AlphaFoldDB" id="A0AAD4MSG3"/>
<name>A0AAD4MSG3_9BILA</name>
<gene>
    <name evidence="2" type="ORF">DdX_17102</name>
</gene>
<reference evidence="2" key="1">
    <citation type="submission" date="2022-01" db="EMBL/GenBank/DDBJ databases">
        <title>Genome Sequence Resource for Two Populations of Ditylenchus destructor, the Migratory Endoparasitic Phytonematode.</title>
        <authorList>
            <person name="Zhang H."/>
            <person name="Lin R."/>
            <person name="Xie B."/>
        </authorList>
    </citation>
    <scope>NUCLEOTIDE SEQUENCE</scope>
    <source>
        <strain evidence="2">BazhouSP</strain>
    </source>
</reference>
<accession>A0AAD4MSG3</accession>
<evidence type="ECO:0000313" key="3">
    <source>
        <dbReference type="Proteomes" id="UP001201812"/>
    </source>
</evidence>
<comment type="caution">
    <text evidence="2">The sequence shown here is derived from an EMBL/GenBank/DDBJ whole genome shotgun (WGS) entry which is preliminary data.</text>
</comment>
<evidence type="ECO:0000256" key="1">
    <source>
        <dbReference type="SAM" id="MobiDB-lite"/>
    </source>
</evidence>
<sequence length="297" mass="32447">MGPVLSGRGKLPATQFVHQSNSIQVIGNISEPNSLDLPEKPEHSIPNKGSNTLCLKEDEVTSPRRYFNHTSPTSTPLDSSKVNLKSTCLTKSIVPVHAVTSLEDQIQSNKNRQVTGMTCLPRKGSLMIKKSGNIANTGQIPQAKTPSKGAKIQVPTINGRRNILSQIQIDLGLTNAHREPAPRIPKFSTRRQNEGMVRAGSKTIDTVPISLMLTTARQNGRITHEKILGFQSELMKTTALRSGLRRLNTNTTALRSGLSGQENVIPKIMTTARRVHFTTEQPQSQSPTVTKQAQISP</sequence>
<keyword evidence="3" id="KW-1185">Reference proteome</keyword>
<protein>
    <submittedName>
        <fullName evidence="2">Uncharacterized protein</fullName>
    </submittedName>
</protein>
<evidence type="ECO:0000313" key="2">
    <source>
        <dbReference type="EMBL" id="KAI1699811.1"/>
    </source>
</evidence>